<dbReference type="Gene3D" id="3.40.50.300">
    <property type="entry name" value="P-loop containing nucleotide triphosphate hydrolases"/>
    <property type="match status" value="1"/>
</dbReference>
<dbReference type="InterPro" id="IPR027417">
    <property type="entry name" value="P-loop_NTPase"/>
</dbReference>
<dbReference type="GO" id="GO:0008476">
    <property type="term" value="F:protein-tyrosine sulfotransferase activity"/>
    <property type="evidence" value="ECO:0007669"/>
    <property type="project" value="InterPro"/>
</dbReference>
<keyword evidence="1" id="KW-0808">Transferase</keyword>
<dbReference type="Proteomes" id="UP000007058">
    <property type="component" value="Chromosome"/>
</dbReference>
<evidence type="ECO:0000313" key="2">
    <source>
        <dbReference type="EMBL" id="BAE49865.1"/>
    </source>
</evidence>
<dbReference type="KEGG" id="mag:amb1061"/>
<accession>Q2W8G0</accession>
<reference evidence="2 3" key="1">
    <citation type="journal article" date="2005" name="DNA Res.">
        <title>Complete genome sequence of the facultative anaerobic magnetotactic bacterium Magnetospirillum sp. strain AMB-1.</title>
        <authorList>
            <person name="Matsunaga T."/>
            <person name="Okamura Y."/>
            <person name="Fukuda Y."/>
            <person name="Wahyudi A.T."/>
            <person name="Murase Y."/>
            <person name="Takeyama H."/>
        </authorList>
    </citation>
    <scope>NUCLEOTIDE SEQUENCE [LARGE SCALE GENOMIC DNA]</scope>
    <source>
        <strain evidence="3">ATCC 700264 / AMB-1</strain>
    </source>
</reference>
<sequence length="433" mass="47491">MSGITSRDPVFLLGIPRSGTTLLARLLTNHPEVMAPPEPWIMLAIEQLGCVDRRHPADCQLVGQATDEFLDDSLRIEVARAAARAAYDGHLQRAGKSVFVDKTPRYHLIVPFLRRVFPSANFLVLLRNPLAIAASFHDTWNIDVAKILREGRDHPAAFDVVQGLGVLADLVATDDPRVHSIRYEDLVRAPNTVMPQVFDFLGLDPLAVPENSMATIPFAPPSALGDQKINKEKVVHDLSIDMWRESLSDADKEAIADALGADTLRRLGYGKLYDEFGSPGQADPDRISGERLASRWHDLALVRGRGRPLGDHLQANSAAALHNDSDLAQNVAVLSAALADREADSVARGLQIEELTALIREIEIDRAACGSQIEELTALIKEIEIDRAARGRQIEELTALIKEIEIDRAARGSQIEELTALIKEIEVNRAAQG</sequence>
<proteinExistence type="predicted"/>
<dbReference type="PANTHER" id="PTHR12788">
    <property type="entry name" value="PROTEIN-TYROSINE SULFOTRANSFERASE 2"/>
    <property type="match status" value="1"/>
</dbReference>
<dbReference type="AlphaFoldDB" id="Q2W8G0"/>
<dbReference type="PANTHER" id="PTHR12788:SF10">
    <property type="entry name" value="PROTEIN-TYROSINE SULFOTRANSFERASE"/>
    <property type="match status" value="1"/>
</dbReference>
<evidence type="ECO:0000256" key="1">
    <source>
        <dbReference type="ARBA" id="ARBA00022679"/>
    </source>
</evidence>
<keyword evidence="3" id="KW-1185">Reference proteome</keyword>
<dbReference type="HOGENOM" id="CLU_632834_0_0_5"/>
<name>Q2W8G0_PARM1</name>
<dbReference type="SUPFAM" id="SSF52540">
    <property type="entry name" value="P-loop containing nucleoside triphosphate hydrolases"/>
    <property type="match status" value="1"/>
</dbReference>
<protein>
    <submittedName>
        <fullName evidence="2">Nodulation protein noeE</fullName>
    </submittedName>
</protein>
<dbReference type="RefSeq" id="WP_011383474.1">
    <property type="nucleotide sequence ID" value="NC_007626.1"/>
</dbReference>
<evidence type="ECO:0000313" key="3">
    <source>
        <dbReference type="Proteomes" id="UP000007058"/>
    </source>
</evidence>
<organism evidence="2 3">
    <name type="scientific">Paramagnetospirillum magneticum (strain ATCC 700264 / AMB-1)</name>
    <name type="common">Magnetospirillum magneticum</name>
    <dbReference type="NCBI Taxonomy" id="342108"/>
    <lineage>
        <taxon>Bacteria</taxon>
        <taxon>Pseudomonadati</taxon>
        <taxon>Pseudomonadota</taxon>
        <taxon>Alphaproteobacteria</taxon>
        <taxon>Rhodospirillales</taxon>
        <taxon>Magnetospirillaceae</taxon>
        <taxon>Paramagnetospirillum</taxon>
    </lineage>
</organism>
<dbReference type="InterPro" id="IPR026634">
    <property type="entry name" value="TPST-like"/>
</dbReference>
<dbReference type="EMBL" id="AP007255">
    <property type="protein sequence ID" value="BAE49865.1"/>
    <property type="molecule type" value="Genomic_DNA"/>
</dbReference>
<dbReference type="OrthoDB" id="9800698at2"/>
<dbReference type="STRING" id="342108.amb1061"/>
<gene>
    <name evidence="2" type="ordered locus">amb1061</name>
</gene>
<dbReference type="Pfam" id="PF13469">
    <property type="entry name" value="Sulfotransfer_3"/>
    <property type="match status" value="1"/>
</dbReference>